<evidence type="ECO:0000313" key="1">
    <source>
        <dbReference type="EMBL" id="XAI70142.1"/>
    </source>
</evidence>
<name>A0AAU6W0J5_9CAUD</name>
<proteinExistence type="predicted"/>
<organism evidence="1">
    <name type="scientific">Pseudomonas phage Nican01</name>
    <dbReference type="NCBI Taxonomy" id="3138540"/>
    <lineage>
        <taxon>Viruses</taxon>
        <taxon>Duplodnaviria</taxon>
        <taxon>Heunggongvirae</taxon>
        <taxon>Uroviricota</taxon>
        <taxon>Caudoviricetes</taxon>
        <taxon>Nickievirus</taxon>
    </lineage>
</organism>
<protein>
    <recommendedName>
        <fullName evidence="2">HNH endonuclease</fullName>
    </recommendedName>
</protein>
<evidence type="ECO:0008006" key="2">
    <source>
        <dbReference type="Google" id="ProtNLM"/>
    </source>
</evidence>
<reference evidence="1" key="1">
    <citation type="journal article" date="2024" name="J. Gen. Virol.">
        <title>Novel phages of Pseudomonas syringae unveil numerous potential auxiliary metabolic genes.</title>
        <authorList>
            <person name="Feltin C."/>
            <person name="Garneau J.R."/>
            <person name="Morris C.E."/>
            <person name="Berard A."/>
            <person name="Torres-Barcelo C."/>
        </authorList>
    </citation>
    <scope>NUCLEOTIDE SEQUENCE</scope>
</reference>
<dbReference type="EMBL" id="PP179318">
    <property type="protein sequence ID" value="XAI70142.1"/>
    <property type="molecule type" value="Genomic_DNA"/>
</dbReference>
<accession>A0AAU6W0J5</accession>
<sequence>MSKATKLGKLPCSCGKGIKSTHDHLCKLCRTDKQQKAFTKEMRIRHSDLPRYAKIRLTREFERTGNQTYGQFS</sequence>
<gene>
    <name evidence="1" type="ORF">Nican01_00129</name>
</gene>